<comment type="subcellular location">
    <subcellularLocation>
        <location evidence="3 16">Cytoplasm</location>
    </subcellularLocation>
</comment>
<comment type="cofactor">
    <cofactor evidence="2">
        <name>K(+)</name>
        <dbReference type="ChEBI" id="CHEBI:29103"/>
    </cofactor>
</comment>
<dbReference type="GO" id="GO:0015937">
    <property type="term" value="P:coenzyme A biosynthetic process"/>
    <property type="evidence" value="ECO:0007669"/>
    <property type="project" value="UniProtKB-UniRule"/>
</dbReference>
<comment type="subunit">
    <text evidence="5 16">Homodimer.</text>
</comment>
<evidence type="ECO:0000256" key="16">
    <source>
        <dbReference type="HAMAP-Rule" id="MF_01274"/>
    </source>
</evidence>
<evidence type="ECO:0000256" key="11">
    <source>
        <dbReference type="ARBA" id="ARBA00022840"/>
    </source>
</evidence>
<dbReference type="HAMAP" id="MF_01274">
    <property type="entry name" value="Pantothen_kinase_3"/>
    <property type="match status" value="1"/>
</dbReference>
<dbReference type="GO" id="GO:0004594">
    <property type="term" value="F:pantothenate kinase activity"/>
    <property type="evidence" value="ECO:0007669"/>
    <property type="project" value="UniProtKB-UniRule"/>
</dbReference>
<dbReference type="CDD" id="cd24015">
    <property type="entry name" value="ASKHA_NBD_PanK-III"/>
    <property type="match status" value="1"/>
</dbReference>
<dbReference type="GO" id="GO:0005737">
    <property type="term" value="C:cytoplasm"/>
    <property type="evidence" value="ECO:0007669"/>
    <property type="project" value="UniProtKB-SubCell"/>
</dbReference>
<dbReference type="Gene3D" id="3.30.420.40">
    <property type="match status" value="2"/>
</dbReference>
<dbReference type="GO" id="GO:0046872">
    <property type="term" value="F:metal ion binding"/>
    <property type="evidence" value="ECO:0007669"/>
    <property type="project" value="UniProtKB-KW"/>
</dbReference>
<keyword evidence="9 16" id="KW-0547">Nucleotide-binding</keyword>
<evidence type="ECO:0000256" key="3">
    <source>
        <dbReference type="ARBA" id="ARBA00004496"/>
    </source>
</evidence>
<dbReference type="EMBL" id="JAPOHD010000029">
    <property type="protein sequence ID" value="MCY1721691.1"/>
    <property type="molecule type" value="Genomic_DNA"/>
</dbReference>
<sequence length="263" mass="28507">MTRLKNSGTMLLAIDIGNTNIVFGIHENDEWINHWRIQTDQLKTADEYEVIFRSLLTAGKICRSSVDKIIISSVVPSLVYPFQEMFRTLFEDAAINTVVPHIYEKLPIKILNPYQIGADLVANAVAAFQKYGSNTMVIDFGTALTFTTIGNNNSILGVAIAPGLRTAVGALAGKTAQLPQIHLTPPPSVLGENTVHAIQAGVIYGFTGLVDSIVERTQNELMQKLTVVATGGLSAVVAPLTKNVKTIEPMLTLDGLMQINSFL</sequence>
<evidence type="ECO:0000256" key="1">
    <source>
        <dbReference type="ARBA" id="ARBA00001206"/>
    </source>
</evidence>
<feature type="binding site" evidence="16">
    <location>
        <position position="142"/>
    </location>
    <ligand>
        <name>ATP</name>
        <dbReference type="ChEBI" id="CHEBI:30616"/>
    </ligand>
</feature>
<keyword evidence="11 16" id="KW-0067">ATP-binding</keyword>
<keyword evidence="12 16" id="KW-0630">Potassium</keyword>
<dbReference type="NCBIfam" id="TIGR00671">
    <property type="entry name" value="baf"/>
    <property type="match status" value="1"/>
</dbReference>
<comment type="caution">
    <text evidence="16">Lacks conserved residue(s) required for the propagation of feature annotation.</text>
</comment>
<evidence type="ECO:0000256" key="4">
    <source>
        <dbReference type="ARBA" id="ARBA00005225"/>
    </source>
</evidence>
<evidence type="ECO:0000256" key="7">
    <source>
        <dbReference type="ARBA" id="ARBA00022490"/>
    </source>
</evidence>
<comment type="caution">
    <text evidence="17">The sequence shown here is derived from an EMBL/GenBank/DDBJ whole genome shotgun (WGS) entry which is preliminary data.</text>
</comment>
<protein>
    <recommendedName>
        <fullName evidence="15 16">Type III pantothenate kinase</fullName>
        <ecNumber evidence="6 16">2.7.1.33</ecNumber>
    </recommendedName>
    <alternativeName>
        <fullName evidence="16">PanK-III</fullName>
    </alternativeName>
    <alternativeName>
        <fullName evidence="16">Pantothenic acid kinase</fullName>
    </alternativeName>
</protein>
<keyword evidence="16" id="KW-0479">Metal-binding</keyword>
<comment type="catalytic activity">
    <reaction evidence="1 16">
        <text>(R)-pantothenate + ATP = (R)-4'-phosphopantothenate + ADP + H(+)</text>
        <dbReference type="Rhea" id="RHEA:16373"/>
        <dbReference type="ChEBI" id="CHEBI:10986"/>
        <dbReference type="ChEBI" id="CHEBI:15378"/>
        <dbReference type="ChEBI" id="CHEBI:29032"/>
        <dbReference type="ChEBI" id="CHEBI:30616"/>
        <dbReference type="ChEBI" id="CHEBI:456216"/>
        <dbReference type="EC" id="2.7.1.33"/>
    </reaction>
</comment>
<evidence type="ECO:0000256" key="14">
    <source>
        <dbReference type="ARBA" id="ARBA00038036"/>
    </source>
</evidence>
<dbReference type="InterPro" id="IPR004619">
    <property type="entry name" value="Type_III_PanK"/>
</dbReference>
<dbReference type="SUPFAM" id="SSF53067">
    <property type="entry name" value="Actin-like ATPase domain"/>
    <property type="match status" value="2"/>
</dbReference>
<accession>A0A9X3FAE8</accession>
<evidence type="ECO:0000256" key="9">
    <source>
        <dbReference type="ARBA" id="ARBA00022741"/>
    </source>
</evidence>
<feature type="binding site" evidence="16">
    <location>
        <position position="194"/>
    </location>
    <ligand>
        <name>substrate</name>
    </ligand>
</feature>
<dbReference type="NCBIfam" id="NF009855">
    <property type="entry name" value="PRK13321.1"/>
    <property type="match status" value="1"/>
</dbReference>
<dbReference type="EC" id="2.7.1.33" evidence="6 16"/>
<dbReference type="Proteomes" id="UP001145087">
    <property type="component" value="Unassembled WGS sequence"/>
</dbReference>
<evidence type="ECO:0000256" key="15">
    <source>
        <dbReference type="ARBA" id="ARBA00040883"/>
    </source>
</evidence>
<feature type="binding site" evidence="16">
    <location>
        <position position="139"/>
    </location>
    <ligand>
        <name>K(+)</name>
        <dbReference type="ChEBI" id="CHEBI:29103"/>
    </ligand>
</feature>
<gene>
    <name evidence="16" type="primary">coaX</name>
    <name evidence="17" type="ORF">OU798_15150</name>
</gene>
<organism evidence="17 18">
    <name type="scientific">Draconibacterium aestuarii</name>
    <dbReference type="NCBI Taxonomy" id="2998507"/>
    <lineage>
        <taxon>Bacteria</taxon>
        <taxon>Pseudomonadati</taxon>
        <taxon>Bacteroidota</taxon>
        <taxon>Bacteroidia</taxon>
        <taxon>Marinilabiliales</taxon>
        <taxon>Prolixibacteraceae</taxon>
        <taxon>Draconibacterium</taxon>
    </lineage>
</organism>
<dbReference type="AlphaFoldDB" id="A0A9X3FAE8"/>
<name>A0A9X3FAE8_9BACT</name>
<evidence type="ECO:0000256" key="10">
    <source>
        <dbReference type="ARBA" id="ARBA00022777"/>
    </source>
</evidence>
<comment type="cofactor">
    <cofactor evidence="16">
        <name>NH4(+)</name>
        <dbReference type="ChEBI" id="CHEBI:28938"/>
    </cofactor>
    <cofactor evidence="16">
        <name>K(+)</name>
        <dbReference type="ChEBI" id="CHEBI:29103"/>
    </cofactor>
    <text evidence="16">A monovalent cation. Ammonium or potassium.</text>
</comment>
<evidence type="ECO:0000313" key="17">
    <source>
        <dbReference type="EMBL" id="MCY1721691.1"/>
    </source>
</evidence>
<feature type="active site" description="Proton acceptor" evidence="16">
    <location>
        <position position="119"/>
    </location>
</feature>
<proteinExistence type="inferred from homology"/>
<feature type="binding site" evidence="16">
    <location>
        <begin position="15"/>
        <end position="22"/>
    </location>
    <ligand>
        <name>ATP</name>
        <dbReference type="ChEBI" id="CHEBI:30616"/>
    </ligand>
</feature>
<evidence type="ECO:0000256" key="6">
    <source>
        <dbReference type="ARBA" id="ARBA00012102"/>
    </source>
</evidence>
<comment type="similarity">
    <text evidence="14 16">Belongs to the type III pantothenate kinase family.</text>
</comment>
<evidence type="ECO:0000256" key="13">
    <source>
        <dbReference type="ARBA" id="ARBA00022993"/>
    </source>
</evidence>
<keyword evidence="18" id="KW-1185">Reference proteome</keyword>
<comment type="pathway">
    <text evidence="4 16">Cofactor biosynthesis; coenzyme A biosynthesis; CoA from (R)-pantothenate: step 1/5.</text>
</comment>
<dbReference type="Pfam" id="PF03309">
    <property type="entry name" value="Pan_kinase"/>
    <property type="match status" value="1"/>
</dbReference>
<dbReference type="GO" id="GO:0005524">
    <property type="term" value="F:ATP binding"/>
    <property type="evidence" value="ECO:0007669"/>
    <property type="project" value="UniProtKB-UniRule"/>
</dbReference>
<keyword evidence="8 16" id="KW-0808">Transferase</keyword>
<dbReference type="PANTHER" id="PTHR34265:SF1">
    <property type="entry name" value="TYPE III PANTOTHENATE KINASE"/>
    <property type="match status" value="1"/>
</dbReference>
<evidence type="ECO:0000256" key="12">
    <source>
        <dbReference type="ARBA" id="ARBA00022958"/>
    </source>
</evidence>
<comment type="function">
    <text evidence="16">Catalyzes the phosphorylation of pantothenate (Pan), the first step in CoA biosynthesis.</text>
</comment>
<dbReference type="InterPro" id="IPR043129">
    <property type="entry name" value="ATPase_NBD"/>
</dbReference>
<evidence type="ECO:0000256" key="8">
    <source>
        <dbReference type="ARBA" id="ARBA00022679"/>
    </source>
</evidence>
<evidence type="ECO:0000313" key="18">
    <source>
        <dbReference type="Proteomes" id="UP001145087"/>
    </source>
</evidence>
<reference evidence="17" key="1">
    <citation type="submission" date="2022-11" db="EMBL/GenBank/DDBJ databases">
        <title>Marilongibacter aestuarii gen. nov., sp. nov., isolated from tidal flat sediment.</title>
        <authorList>
            <person name="Jiayan W."/>
        </authorList>
    </citation>
    <scope>NUCLEOTIDE SEQUENCE</scope>
    <source>
        <strain evidence="17">Z1-6</strain>
    </source>
</reference>
<keyword evidence="10 16" id="KW-0418">Kinase</keyword>
<evidence type="ECO:0000256" key="5">
    <source>
        <dbReference type="ARBA" id="ARBA00011738"/>
    </source>
</evidence>
<keyword evidence="13 16" id="KW-0173">Coenzyme A biosynthesis</keyword>
<evidence type="ECO:0000256" key="2">
    <source>
        <dbReference type="ARBA" id="ARBA00001958"/>
    </source>
</evidence>
<dbReference type="NCBIfam" id="NF009848">
    <property type="entry name" value="PRK13318.1-6"/>
    <property type="match status" value="1"/>
</dbReference>
<feature type="binding site" evidence="16">
    <location>
        <begin position="117"/>
        <end position="120"/>
    </location>
    <ligand>
        <name>substrate</name>
    </ligand>
</feature>
<dbReference type="PANTHER" id="PTHR34265">
    <property type="entry name" value="TYPE III PANTOTHENATE KINASE"/>
    <property type="match status" value="1"/>
</dbReference>
<keyword evidence="7 16" id="KW-0963">Cytoplasm</keyword>